<sequence length="85" mass="9488">MKESRGNSDVASVRQRFTHALDVTSKTKCFLHNDNTAVHIATRSRDEDVHRPVGCVELLLLGDMSGHAFPLRDDAIQRRSDGDGR</sequence>
<evidence type="ECO:0000313" key="1">
    <source>
        <dbReference type="EMBL" id="CAB4572110.1"/>
    </source>
</evidence>
<name>A0A6J6E699_9ZZZZ</name>
<organism evidence="1">
    <name type="scientific">freshwater metagenome</name>
    <dbReference type="NCBI Taxonomy" id="449393"/>
    <lineage>
        <taxon>unclassified sequences</taxon>
        <taxon>metagenomes</taxon>
        <taxon>ecological metagenomes</taxon>
    </lineage>
</organism>
<protein>
    <submittedName>
        <fullName evidence="1">Unannotated protein</fullName>
    </submittedName>
</protein>
<gene>
    <name evidence="1" type="ORF">UFOPK1711_00570</name>
</gene>
<accession>A0A6J6E699</accession>
<reference evidence="1" key="1">
    <citation type="submission" date="2020-05" db="EMBL/GenBank/DDBJ databases">
        <authorList>
            <person name="Chiriac C."/>
            <person name="Salcher M."/>
            <person name="Ghai R."/>
            <person name="Kavagutti S V."/>
        </authorList>
    </citation>
    <scope>NUCLEOTIDE SEQUENCE</scope>
</reference>
<proteinExistence type="predicted"/>
<dbReference type="EMBL" id="CAEZTR010000024">
    <property type="protein sequence ID" value="CAB4572110.1"/>
    <property type="molecule type" value="Genomic_DNA"/>
</dbReference>
<dbReference type="AlphaFoldDB" id="A0A6J6E699"/>